<dbReference type="Proteomes" id="UP001597138">
    <property type="component" value="Unassembled WGS sequence"/>
</dbReference>
<protein>
    <submittedName>
        <fullName evidence="1">Uncharacterized protein</fullName>
    </submittedName>
</protein>
<organism evidence="1 2">
    <name type="scientific">Flavobacterium artemisiae</name>
    <dbReference type="NCBI Taxonomy" id="2126556"/>
    <lineage>
        <taxon>Bacteria</taxon>
        <taxon>Pseudomonadati</taxon>
        <taxon>Bacteroidota</taxon>
        <taxon>Flavobacteriia</taxon>
        <taxon>Flavobacteriales</taxon>
        <taxon>Flavobacteriaceae</taxon>
        <taxon>Flavobacterium</taxon>
    </lineage>
</organism>
<sequence>MKTFFNFTAVFFLSFLFHFGSNNNDPRTLTKQKILNSSYKTMLKYDWFKTKKYIANDEYDKWLVCEFFYSKSEKIIVTYTDLEGFAPTNIETKMNIFQDGMKLKNNISLKDISLNKYTKLERDDYGDFVIVEFDIKNNFKYFHQYKLSCSSKIELNADNIKSKLTNKKNKELSKEIQDCKLLSSLIIKNFDSNGKLLHKPL</sequence>
<accession>A0ABW4HFT3</accession>
<reference evidence="2" key="1">
    <citation type="journal article" date="2019" name="Int. J. Syst. Evol. Microbiol.">
        <title>The Global Catalogue of Microorganisms (GCM) 10K type strain sequencing project: providing services to taxonomists for standard genome sequencing and annotation.</title>
        <authorList>
            <consortium name="The Broad Institute Genomics Platform"/>
            <consortium name="The Broad Institute Genome Sequencing Center for Infectious Disease"/>
            <person name="Wu L."/>
            <person name="Ma J."/>
        </authorList>
    </citation>
    <scope>NUCLEOTIDE SEQUENCE [LARGE SCALE GENOMIC DNA]</scope>
    <source>
        <strain evidence="2">CCUG 70865</strain>
    </source>
</reference>
<dbReference type="RefSeq" id="WP_379814617.1">
    <property type="nucleotide sequence ID" value="NZ_JBHUDZ010000012.1"/>
</dbReference>
<comment type="caution">
    <text evidence="1">The sequence shown here is derived from an EMBL/GenBank/DDBJ whole genome shotgun (WGS) entry which is preliminary data.</text>
</comment>
<name>A0ABW4HFT3_9FLAO</name>
<gene>
    <name evidence="1" type="ORF">ACFSC2_14920</name>
</gene>
<proteinExistence type="predicted"/>
<evidence type="ECO:0000313" key="1">
    <source>
        <dbReference type="EMBL" id="MFD1604032.1"/>
    </source>
</evidence>
<evidence type="ECO:0000313" key="2">
    <source>
        <dbReference type="Proteomes" id="UP001597138"/>
    </source>
</evidence>
<keyword evidence="2" id="KW-1185">Reference proteome</keyword>
<dbReference type="EMBL" id="JBHUDZ010000012">
    <property type="protein sequence ID" value="MFD1604032.1"/>
    <property type="molecule type" value="Genomic_DNA"/>
</dbReference>